<accession>A0A2A7ALY8</accession>
<comment type="caution">
    <text evidence="2">The sequence shown here is derived from an EMBL/GenBank/DDBJ whole genome shotgun (WGS) entry which is preliminary data.</text>
</comment>
<gene>
    <name evidence="2" type="ORF">CGS58_13240</name>
</gene>
<sequence>MTPLKPRELRKLYAMPYDIEKRQRRIEQLEALQSDGPQSASDVVKSSSGEGNACILSHATVTGTDASFTRREDEIRRLKEINADQKAKYLYGQRLIESCDDCELRALLTAICSQGKKPQDVAVELMEQGVDIGSEAVRRRVERWINQNAR</sequence>
<organism evidence="2 3">
    <name type="scientific">Faecalibacterium prausnitzii</name>
    <dbReference type="NCBI Taxonomy" id="853"/>
    <lineage>
        <taxon>Bacteria</taxon>
        <taxon>Bacillati</taxon>
        <taxon>Bacillota</taxon>
        <taxon>Clostridia</taxon>
        <taxon>Eubacteriales</taxon>
        <taxon>Oscillospiraceae</taxon>
        <taxon>Faecalibacterium</taxon>
    </lineage>
</organism>
<evidence type="ECO:0000256" key="1">
    <source>
        <dbReference type="SAM" id="MobiDB-lite"/>
    </source>
</evidence>
<reference evidence="2 3" key="1">
    <citation type="journal article" date="2017" name="Front. Microbiol.">
        <title>New Insights into the Diversity of the Genus Faecalibacterium.</title>
        <authorList>
            <person name="Benevides L."/>
            <person name="Burman S."/>
            <person name="Martin R."/>
            <person name="Robert V."/>
            <person name="Thomas M."/>
            <person name="Miquel S."/>
            <person name="Chain F."/>
            <person name="Sokol H."/>
            <person name="Bermudez-Humaran L.G."/>
            <person name="Morrison M."/>
            <person name="Langella P."/>
            <person name="Azevedo V.A."/>
            <person name="Chatel J.M."/>
            <person name="Soares S."/>
        </authorList>
    </citation>
    <scope>NUCLEOTIDE SEQUENCE [LARGE SCALE GENOMIC DNA]</scope>
    <source>
        <strain evidence="2 3">CNCM I 4575</strain>
    </source>
</reference>
<dbReference type="Proteomes" id="UP000220005">
    <property type="component" value="Unassembled WGS sequence"/>
</dbReference>
<feature type="region of interest" description="Disordered" evidence="1">
    <location>
        <begin position="30"/>
        <end position="50"/>
    </location>
</feature>
<dbReference type="AlphaFoldDB" id="A0A2A7ALY8"/>
<proteinExistence type="predicted"/>
<protein>
    <submittedName>
        <fullName evidence="2">Uncharacterized protein</fullName>
    </submittedName>
</protein>
<feature type="compositionally biased region" description="Polar residues" evidence="1">
    <location>
        <begin position="35"/>
        <end position="50"/>
    </location>
</feature>
<name>A0A2A7ALY8_9FIRM</name>
<evidence type="ECO:0000313" key="2">
    <source>
        <dbReference type="EMBL" id="PDX80180.1"/>
    </source>
</evidence>
<dbReference type="EMBL" id="NMTY01000032">
    <property type="protein sequence ID" value="PDX80180.1"/>
    <property type="molecule type" value="Genomic_DNA"/>
</dbReference>
<dbReference type="RefSeq" id="WP_097840181.1">
    <property type="nucleotide sequence ID" value="NZ_NMTY01000032.1"/>
</dbReference>
<evidence type="ECO:0000313" key="3">
    <source>
        <dbReference type="Proteomes" id="UP000220005"/>
    </source>
</evidence>